<evidence type="ECO:0000313" key="1">
    <source>
        <dbReference type="EnsemblPlants" id="cds.evm.model.ctgX32.1"/>
    </source>
</evidence>
<name>A0A803QS97_CANSA</name>
<dbReference type="AlphaFoldDB" id="A0A803QS97"/>
<sequence length="66" mass="7880">RRRFVSMKLRVSRRFVEDGASKHQVLGLFTDNEASELQDSRLLELDRDLGFMVVHYRWRIGVRHGH</sequence>
<proteinExistence type="predicted"/>
<reference evidence="1" key="1">
    <citation type="submission" date="2021-03" db="UniProtKB">
        <authorList>
            <consortium name="EnsemblPlants"/>
        </authorList>
    </citation>
    <scope>IDENTIFICATION</scope>
</reference>
<dbReference type="EnsemblPlants" id="evm.model.ctgX32.1">
    <property type="protein sequence ID" value="cds.evm.model.ctgX32.1"/>
    <property type="gene ID" value="evm.TU.ctgX32.1"/>
</dbReference>
<protein>
    <submittedName>
        <fullName evidence="1">Uncharacterized protein</fullName>
    </submittedName>
</protein>
<evidence type="ECO:0000313" key="2">
    <source>
        <dbReference type="Proteomes" id="UP000596661"/>
    </source>
</evidence>
<accession>A0A803QS97</accession>
<dbReference type="Gramene" id="evm.model.ctgX32.1">
    <property type="protein sequence ID" value="cds.evm.model.ctgX32.1"/>
    <property type="gene ID" value="evm.TU.ctgX32.1"/>
</dbReference>
<dbReference type="Proteomes" id="UP000596661">
    <property type="component" value="Unassembled WGS sequence"/>
</dbReference>
<keyword evidence="2" id="KW-1185">Reference proteome</keyword>
<organism evidence="1 2">
    <name type="scientific">Cannabis sativa</name>
    <name type="common">Hemp</name>
    <name type="synonym">Marijuana</name>
    <dbReference type="NCBI Taxonomy" id="3483"/>
    <lineage>
        <taxon>Eukaryota</taxon>
        <taxon>Viridiplantae</taxon>
        <taxon>Streptophyta</taxon>
        <taxon>Embryophyta</taxon>
        <taxon>Tracheophyta</taxon>
        <taxon>Spermatophyta</taxon>
        <taxon>Magnoliopsida</taxon>
        <taxon>eudicotyledons</taxon>
        <taxon>Gunneridae</taxon>
        <taxon>Pentapetalae</taxon>
        <taxon>rosids</taxon>
        <taxon>fabids</taxon>
        <taxon>Rosales</taxon>
        <taxon>Cannabaceae</taxon>
        <taxon>Cannabis</taxon>
    </lineage>
</organism>